<reference evidence="2 3" key="1">
    <citation type="submission" date="2019-06" db="EMBL/GenBank/DDBJ databases">
        <title>Sequencing the genomes of 1000 actinobacteria strains.</title>
        <authorList>
            <person name="Klenk H.-P."/>
        </authorList>
    </citation>
    <scope>NUCLEOTIDE SEQUENCE [LARGE SCALE GENOMIC DNA]</scope>
    <source>
        <strain evidence="2 3">DSM 102200</strain>
    </source>
</reference>
<name>A0A543CTI0_9ACTN</name>
<feature type="region of interest" description="Disordered" evidence="1">
    <location>
        <begin position="21"/>
        <end position="126"/>
    </location>
</feature>
<evidence type="ECO:0000313" key="2">
    <source>
        <dbReference type="EMBL" id="TQM00416.1"/>
    </source>
</evidence>
<sequence length="210" mass="22019">MDIERRINSDMAVRRLVDSWLSRSVAGLPSSSDDPEPRWATGRDEGPAPRRGNGPDDEPGPASAEDGGSGPDAALDEAAEPGPGAVSDGRPGLDPGYVLNGDPWSVPGVAPSDDPGPDRGTGLDVPPAPAEVVIATARRVATSGRLVGPRPDPAPGLRSVAEAMVLDEHPSAPEWTLAERRDALDWIALIIARFGEDGVQRLVTELNEHR</sequence>
<protein>
    <submittedName>
        <fullName evidence="2">Uncharacterized protein</fullName>
    </submittedName>
</protein>
<gene>
    <name evidence="2" type="ORF">FB559_6129</name>
</gene>
<comment type="caution">
    <text evidence="2">The sequence shown here is derived from an EMBL/GenBank/DDBJ whole genome shotgun (WGS) entry which is preliminary data.</text>
</comment>
<organism evidence="2 3">
    <name type="scientific">Actinoallomurus bryophytorum</name>
    <dbReference type="NCBI Taxonomy" id="1490222"/>
    <lineage>
        <taxon>Bacteria</taxon>
        <taxon>Bacillati</taxon>
        <taxon>Actinomycetota</taxon>
        <taxon>Actinomycetes</taxon>
        <taxon>Streptosporangiales</taxon>
        <taxon>Thermomonosporaceae</taxon>
        <taxon>Actinoallomurus</taxon>
    </lineage>
</organism>
<feature type="compositionally biased region" description="Basic and acidic residues" evidence="1">
    <location>
        <begin position="35"/>
        <end position="48"/>
    </location>
</feature>
<evidence type="ECO:0000256" key="1">
    <source>
        <dbReference type="SAM" id="MobiDB-lite"/>
    </source>
</evidence>
<accession>A0A543CTI0</accession>
<proteinExistence type="predicted"/>
<dbReference type="EMBL" id="VFOZ01000001">
    <property type="protein sequence ID" value="TQM00416.1"/>
    <property type="molecule type" value="Genomic_DNA"/>
</dbReference>
<dbReference type="AlphaFoldDB" id="A0A543CTI0"/>
<keyword evidence="3" id="KW-1185">Reference proteome</keyword>
<dbReference type="OrthoDB" id="3874292at2"/>
<evidence type="ECO:0000313" key="3">
    <source>
        <dbReference type="Proteomes" id="UP000316096"/>
    </source>
</evidence>
<dbReference type="RefSeq" id="WP_141959937.1">
    <property type="nucleotide sequence ID" value="NZ_VFOZ01000001.1"/>
</dbReference>
<dbReference type="Proteomes" id="UP000316096">
    <property type="component" value="Unassembled WGS sequence"/>
</dbReference>